<dbReference type="Proteomes" id="UP000198668">
    <property type="component" value="Unassembled WGS sequence"/>
</dbReference>
<organism evidence="3 4">
    <name type="scientific">Pisciglobus halotolerans</name>
    <dbReference type="NCBI Taxonomy" id="745365"/>
    <lineage>
        <taxon>Bacteria</taxon>
        <taxon>Bacillati</taxon>
        <taxon>Bacillota</taxon>
        <taxon>Bacilli</taxon>
        <taxon>Lactobacillales</taxon>
        <taxon>Carnobacteriaceae</taxon>
    </lineage>
</organism>
<protein>
    <submittedName>
        <fullName evidence="3">Heat induced stress protein YflT</fullName>
    </submittedName>
</protein>
<evidence type="ECO:0000256" key="1">
    <source>
        <dbReference type="SAM" id="MobiDB-lite"/>
    </source>
</evidence>
<feature type="compositionally biased region" description="Polar residues" evidence="1">
    <location>
        <begin position="377"/>
        <end position="391"/>
    </location>
</feature>
<evidence type="ECO:0000259" key="2">
    <source>
        <dbReference type="Pfam" id="PF11181"/>
    </source>
</evidence>
<feature type="compositionally biased region" description="Polar residues" evidence="1">
    <location>
        <begin position="135"/>
        <end position="168"/>
    </location>
</feature>
<reference evidence="3 4" key="1">
    <citation type="submission" date="2016-10" db="EMBL/GenBank/DDBJ databases">
        <authorList>
            <person name="de Groot N.N."/>
        </authorList>
    </citation>
    <scope>NUCLEOTIDE SEQUENCE [LARGE SCALE GENOMIC DNA]</scope>
    <source>
        <strain evidence="3 4">DSM 27630</strain>
    </source>
</reference>
<dbReference type="AlphaFoldDB" id="A0A1I3DBT1"/>
<dbReference type="OrthoDB" id="2155941at2"/>
<accession>A0A1I3DBT1</accession>
<feature type="compositionally biased region" description="Basic and acidic residues" evidence="1">
    <location>
        <begin position="403"/>
        <end position="413"/>
    </location>
</feature>
<feature type="compositionally biased region" description="Polar residues" evidence="1">
    <location>
        <begin position="258"/>
        <end position="274"/>
    </location>
</feature>
<feature type="compositionally biased region" description="Polar residues" evidence="1">
    <location>
        <begin position="119"/>
        <end position="128"/>
    </location>
</feature>
<evidence type="ECO:0000313" key="3">
    <source>
        <dbReference type="EMBL" id="SFH84018.1"/>
    </source>
</evidence>
<evidence type="ECO:0000313" key="4">
    <source>
        <dbReference type="Proteomes" id="UP000198668"/>
    </source>
</evidence>
<sequence>MMGKFVKGSYATIEEANQAIDELATQGYNKELITLVTNKETRDQLPELKNVGVNTDHAEDDESLWDKIKDFFTADDSGYEIDEEVLEPYQDDIDNGKIVVLVDDFTTEEGARDYKDSTPDSNISNTTEPPVPNDTLGSKDTGTPPTHPSNRNNYNPGMSAVQDSSNLDMPSPIGDNLGTTDTGLPPIGGGTVGGSGVPPIPDDTVGTTGSGIPPASVNAPTTDDTISPSMPDNTMGTDDTDDATVSTDTGNTRVPPLTENNAEAKNTSHSNSLPDQGRDLDTNATPDTDASLDAGNTVDSDTNTDPVVQTYRPNDNDDGLGEVDLDPEDRIGSEDFGQPPMPNGAVGNDITNAPPHSGDRPGAADNVLPPTPDDTINPGNTVDRSIPNDTNVPPMPSAEDEEPRDRKHPDDNL</sequence>
<keyword evidence="4" id="KW-1185">Reference proteome</keyword>
<proteinExistence type="predicted"/>
<feature type="compositionally biased region" description="Gly residues" evidence="1">
    <location>
        <begin position="186"/>
        <end position="196"/>
    </location>
</feature>
<feature type="compositionally biased region" description="Acidic residues" evidence="1">
    <location>
        <begin position="316"/>
        <end position="327"/>
    </location>
</feature>
<dbReference type="Pfam" id="PF11181">
    <property type="entry name" value="YflT"/>
    <property type="match status" value="1"/>
</dbReference>
<dbReference type="InterPro" id="IPR025889">
    <property type="entry name" value="GSP17M-like_dom"/>
</dbReference>
<feature type="domain" description="General stress protein 17M-like" evidence="2">
    <location>
        <begin position="8"/>
        <end position="96"/>
    </location>
</feature>
<gene>
    <name evidence="3" type="ORF">SAMN04489868_1336</name>
</gene>
<feature type="compositionally biased region" description="Polar residues" evidence="1">
    <location>
        <begin position="297"/>
        <end position="313"/>
    </location>
</feature>
<feature type="region of interest" description="Disordered" evidence="1">
    <location>
        <begin position="110"/>
        <end position="413"/>
    </location>
</feature>
<name>A0A1I3DBT1_9LACT</name>
<dbReference type="EMBL" id="FOQE01000033">
    <property type="protein sequence ID" value="SFH84018.1"/>
    <property type="molecule type" value="Genomic_DNA"/>
</dbReference>
<feature type="compositionally biased region" description="Polar residues" evidence="1">
    <location>
        <begin position="218"/>
        <end position="236"/>
    </location>
</feature>